<feature type="compositionally biased region" description="Low complexity" evidence="1">
    <location>
        <begin position="148"/>
        <end position="161"/>
    </location>
</feature>
<name>A0AAQ3JZ90_9LILI</name>
<organism evidence="2 3">
    <name type="scientific">Canna indica</name>
    <name type="common">Indian-shot</name>
    <dbReference type="NCBI Taxonomy" id="4628"/>
    <lineage>
        <taxon>Eukaryota</taxon>
        <taxon>Viridiplantae</taxon>
        <taxon>Streptophyta</taxon>
        <taxon>Embryophyta</taxon>
        <taxon>Tracheophyta</taxon>
        <taxon>Spermatophyta</taxon>
        <taxon>Magnoliopsida</taxon>
        <taxon>Liliopsida</taxon>
        <taxon>Zingiberales</taxon>
        <taxon>Cannaceae</taxon>
        <taxon>Canna</taxon>
    </lineage>
</organism>
<evidence type="ECO:0000313" key="3">
    <source>
        <dbReference type="Proteomes" id="UP001327560"/>
    </source>
</evidence>
<reference evidence="2 3" key="1">
    <citation type="submission" date="2023-10" db="EMBL/GenBank/DDBJ databases">
        <title>Chromosome-scale genome assembly provides insights into flower coloration mechanisms of Canna indica.</title>
        <authorList>
            <person name="Li C."/>
        </authorList>
    </citation>
    <scope>NUCLEOTIDE SEQUENCE [LARGE SCALE GENOMIC DNA]</scope>
    <source>
        <tissue evidence="2">Flower</tissue>
    </source>
</reference>
<feature type="compositionally biased region" description="Basic and acidic residues" evidence="1">
    <location>
        <begin position="1"/>
        <end position="18"/>
    </location>
</feature>
<accession>A0AAQ3JZ90</accession>
<dbReference type="PANTHER" id="PTHR37767">
    <property type="entry name" value="HYDROXYPROLINE-RICH GLYCOPROTEIN FAMILY PROTEIN"/>
    <property type="match status" value="1"/>
</dbReference>
<feature type="region of interest" description="Disordered" evidence="1">
    <location>
        <begin position="1"/>
        <end position="22"/>
    </location>
</feature>
<sequence>MEMERELAEPRPQPREKQQISVPYHWEEKPGIRKQGWSCPAIPVNPLPSPVRQIVSVPFEWEEKPGKPIQLTERVPDLLTPSSFPWVDALDASSFYLNPFVDEEVHHLNSFKTNDNIFLPTTDQSFTVSAAQESFTEDGSYWNENWHSASETQSHRSSSSSGEENVGADTAVVRFLFPVSPSDTRTTNNNRETNKEPHGKEACADLLLTDNNIRKHTPLAKRTLTLGELILLSRQLSCRTKRVDINRRNNPKESLTEGLLTCFPFITKGNKIGAYISS</sequence>
<keyword evidence="3" id="KW-1185">Reference proteome</keyword>
<dbReference type="EMBL" id="CP136891">
    <property type="protein sequence ID" value="WOK99018.1"/>
    <property type="molecule type" value="Genomic_DNA"/>
</dbReference>
<evidence type="ECO:0000313" key="2">
    <source>
        <dbReference type="EMBL" id="WOK99018.1"/>
    </source>
</evidence>
<dbReference type="PANTHER" id="PTHR37767:SF1">
    <property type="entry name" value="HYDROXYPROLINE-RICH GLYCOPROTEIN FAMILY PROTEIN"/>
    <property type="match status" value="1"/>
</dbReference>
<gene>
    <name evidence="2" type="ORF">Cni_G07730</name>
</gene>
<feature type="region of interest" description="Disordered" evidence="1">
    <location>
        <begin position="147"/>
        <end position="166"/>
    </location>
</feature>
<proteinExistence type="predicted"/>
<protein>
    <submittedName>
        <fullName evidence="2">Uncharacterized protein</fullName>
    </submittedName>
</protein>
<evidence type="ECO:0000256" key="1">
    <source>
        <dbReference type="SAM" id="MobiDB-lite"/>
    </source>
</evidence>
<dbReference type="Proteomes" id="UP001327560">
    <property type="component" value="Chromosome 2"/>
</dbReference>
<dbReference type="AlphaFoldDB" id="A0AAQ3JZ90"/>